<dbReference type="CDD" id="cd06263">
    <property type="entry name" value="MAM"/>
    <property type="match status" value="1"/>
</dbReference>
<dbReference type="PROSITE" id="PS52035">
    <property type="entry name" value="PEPTIDASE_M14"/>
    <property type="match status" value="1"/>
</dbReference>
<feature type="region of interest" description="Disordered" evidence="8">
    <location>
        <begin position="946"/>
        <end position="970"/>
    </location>
</feature>
<comment type="caution">
    <text evidence="7">Lacks conserved residue(s) required for the propagation of feature annotation.</text>
</comment>
<dbReference type="AlphaFoldDB" id="A0A1I1RRJ5"/>
<dbReference type="GO" id="GO:0016020">
    <property type="term" value="C:membrane"/>
    <property type="evidence" value="ECO:0007669"/>
    <property type="project" value="InterPro"/>
</dbReference>
<dbReference type="GO" id="GO:0005975">
    <property type="term" value="P:carbohydrate metabolic process"/>
    <property type="evidence" value="ECO:0007669"/>
    <property type="project" value="UniProtKB-ARBA"/>
</dbReference>
<evidence type="ECO:0000256" key="1">
    <source>
        <dbReference type="ARBA" id="ARBA00001947"/>
    </source>
</evidence>
<comment type="similarity">
    <text evidence="2 7">Belongs to the peptidase M14 family.</text>
</comment>
<keyword evidence="6" id="KW-0482">Metalloprotease</keyword>
<dbReference type="STRING" id="870482.SAMN04487987_11116"/>
<feature type="compositionally biased region" description="Polar residues" evidence="8">
    <location>
        <begin position="726"/>
        <end position="756"/>
    </location>
</feature>
<keyword evidence="5" id="KW-0862">Zinc</keyword>
<sequence length="1198" mass="130654">MDDNSIIILYSPHKFIQSLNLMKKITLLCAILLLLAQLTFSQNIIAKRVKISNPTRAELIKIKETGIDLTCGALYIDNNVILEIGEYELNALTEKGISYTVLVDDLMEEAKRRSETELPLAKAQLKEMKAKTKARKSLSTKSTSINNFIQYEGESEVDWAVPQNFNLGSMLGCLTYNEVLAELDQMRALYPNLISVKTDASPGAVTHGNSYTNNGVYDKWEGQPIYYVRISDNPDTDESNEPESLYSGMTHSREVSSMMNLIYYMWYILENYDSDPGIKNLVDNHEMYFIPVANPDGLMWNEQTSPNGNGLQRKNLGPYNTGDHQSRGVDLNRNYNYFWGGHDDYAKGTTGSSPNSPDQTYRGPSAFSEPETQIVRNFSATREFKTAMNHHASSNLIPHAYNGYPDSPGSGREAEYHKFCHDMTRYNRYIYGEAPDILTIANGDMSDWMLGGATDLNGSNGSGQGILALAPENGSWVGSDNEGGFWPSATKIVEIAQRAVRMNLVNAYHSGKFAQFHDLNPSNIAATSGNLEFGLEYLGQTLGDITLNVTPVSSNITSITPPATQSGWSKLEQRTVTAAYTLDAGIQPNDKIEFQISVTNDDGYLMYRANIVKYFNPTILTQDNPDVTGISKWTSSGGAWGTINTTDVFNNSTAAITDSPSGSYSNNQNKTLTYNTSVDLSTSSSAVVQFYAKWDLERNFDYVQIQGSTNGSTWIPLNGKYTKPGSSISTNRYSSANSSNNGTGKSTADQNNQPTGESIYDADTMDKWVMEEILIDATENSALFGASNVQFRFLLNSDNSNRADGYPTNFDGFTFDDFKVISFNDNLPQAITFEPISDKLTISSDFNVSATSNSGLSITYTILSGPATISGNTISLNGTEGTVVVEASQTGNATYNPAESVTRSFEITETYCGEAIVNTFPFNEGFESYFTLWLENSSDDDINWTRKLKENDGDSTPSGGTGPSTSSEGDYFIFTEASGNGTGFPNKEAILESPCFDFSGYENAQLEFDFHMFGADMGKLSLEVSTNNGASYISLFSRDKTTNGNQTANASAWITETIDLSTYDGETIKFRFIGLTGANFTSDMAIDNINITADVVSGFTPVASCQNINATLDGTGNVTITASDLNDGSSVGDLSIDISTFTCANLGTNNVTLTATDPSDSGNTNSCVAVVTVTANKPADDVTNETICSGESYTWSAN</sequence>
<feature type="region of interest" description="Disordered" evidence="8">
    <location>
        <begin position="348"/>
        <end position="367"/>
    </location>
</feature>
<comment type="cofactor">
    <cofactor evidence="1">
        <name>Zn(2+)</name>
        <dbReference type="ChEBI" id="CHEBI:29105"/>
    </cofactor>
</comment>
<dbReference type="GO" id="GO:0006508">
    <property type="term" value="P:proteolysis"/>
    <property type="evidence" value="ECO:0007669"/>
    <property type="project" value="UniProtKB-KW"/>
</dbReference>
<dbReference type="GO" id="GO:0008270">
    <property type="term" value="F:zinc ion binding"/>
    <property type="evidence" value="ECO:0007669"/>
    <property type="project" value="InterPro"/>
</dbReference>
<dbReference type="SUPFAM" id="SSF53187">
    <property type="entry name" value="Zn-dependent exopeptidases"/>
    <property type="match status" value="1"/>
</dbReference>
<dbReference type="Pfam" id="PF00246">
    <property type="entry name" value="Peptidase_M14"/>
    <property type="match status" value="1"/>
</dbReference>
<evidence type="ECO:0000256" key="6">
    <source>
        <dbReference type="ARBA" id="ARBA00023049"/>
    </source>
</evidence>
<evidence type="ECO:0000256" key="4">
    <source>
        <dbReference type="ARBA" id="ARBA00022801"/>
    </source>
</evidence>
<reference evidence="12" key="1">
    <citation type="submission" date="2016-10" db="EMBL/GenBank/DDBJ databases">
        <authorList>
            <person name="Varghese N."/>
            <person name="Submissions S."/>
        </authorList>
    </citation>
    <scope>NUCLEOTIDE SEQUENCE [LARGE SCALE GENOMIC DNA]</scope>
    <source>
        <strain evidence="12">DSM 25730</strain>
    </source>
</reference>
<feature type="compositionally biased region" description="Low complexity" evidence="8">
    <location>
        <begin position="954"/>
        <end position="970"/>
    </location>
</feature>
<dbReference type="PANTHER" id="PTHR11705">
    <property type="entry name" value="PROTEASE FAMILY M14 CARBOXYPEPTIDASE A,B"/>
    <property type="match status" value="1"/>
</dbReference>
<proteinExistence type="inferred from homology"/>
<dbReference type="EMBL" id="FOMI01000011">
    <property type="protein sequence ID" value="SFD36915.1"/>
    <property type="molecule type" value="Genomic_DNA"/>
</dbReference>
<evidence type="ECO:0000259" key="9">
    <source>
        <dbReference type="PROSITE" id="PS50060"/>
    </source>
</evidence>
<evidence type="ECO:0000256" key="2">
    <source>
        <dbReference type="ARBA" id="ARBA00005988"/>
    </source>
</evidence>
<dbReference type="Proteomes" id="UP000199439">
    <property type="component" value="Unassembled WGS sequence"/>
</dbReference>
<feature type="domain" description="Peptidase M14" evidence="10">
    <location>
        <begin position="172"/>
        <end position="510"/>
    </location>
</feature>
<evidence type="ECO:0000256" key="7">
    <source>
        <dbReference type="PROSITE-ProRule" id="PRU01379"/>
    </source>
</evidence>
<evidence type="ECO:0000256" key="5">
    <source>
        <dbReference type="ARBA" id="ARBA00022833"/>
    </source>
</evidence>
<dbReference type="PROSITE" id="PS50060">
    <property type="entry name" value="MAM_2"/>
    <property type="match status" value="1"/>
</dbReference>
<keyword evidence="12" id="KW-1185">Reference proteome</keyword>
<feature type="compositionally biased region" description="Polar residues" evidence="8">
    <location>
        <begin position="349"/>
        <end position="359"/>
    </location>
</feature>
<evidence type="ECO:0000313" key="12">
    <source>
        <dbReference type="Proteomes" id="UP000199439"/>
    </source>
</evidence>
<name>A0A1I1RRJ5_9FLAO</name>
<gene>
    <name evidence="11" type="ORF">SAMN04487987_11116</name>
</gene>
<feature type="non-terminal residue" evidence="11">
    <location>
        <position position="1198"/>
    </location>
</feature>
<dbReference type="Pfam" id="PF00629">
    <property type="entry name" value="MAM"/>
    <property type="match status" value="1"/>
</dbReference>
<dbReference type="SUPFAM" id="SSF49899">
    <property type="entry name" value="Concanavalin A-like lectins/glucanases"/>
    <property type="match status" value="1"/>
</dbReference>
<accession>A0A1I1RRJ5</accession>
<dbReference type="InterPro" id="IPR013320">
    <property type="entry name" value="ConA-like_dom_sf"/>
</dbReference>
<dbReference type="Gene3D" id="2.60.120.200">
    <property type="match status" value="1"/>
</dbReference>
<evidence type="ECO:0000256" key="3">
    <source>
        <dbReference type="ARBA" id="ARBA00022670"/>
    </source>
</evidence>
<dbReference type="GO" id="GO:0005615">
    <property type="term" value="C:extracellular space"/>
    <property type="evidence" value="ECO:0007669"/>
    <property type="project" value="TreeGrafter"/>
</dbReference>
<feature type="region of interest" description="Disordered" evidence="8">
    <location>
        <begin position="726"/>
        <end position="758"/>
    </location>
</feature>
<protein>
    <submittedName>
        <fullName evidence="11">Immune inhibitor A peptidase M6</fullName>
    </submittedName>
</protein>
<keyword evidence="4" id="KW-0378">Hydrolase</keyword>
<dbReference type="InterPro" id="IPR000998">
    <property type="entry name" value="MAM_dom"/>
</dbReference>
<organism evidence="11 12">
    <name type="scientific">Algibacter pectinivorans</name>
    <dbReference type="NCBI Taxonomy" id="870482"/>
    <lineage>
        <taxon>Bacteria</taxon>
        <taxon>Pseudomonadati</taxon>
        <taxon>Bacteroidota</taxon>
        <taxon>Flavobacteriia</taxon>
        <taxon>Flavobacteriales</taxon>
        <taxon>Flavobacteriaceae</taxon>
        <taxon>Algibacter</taxon>
    </lineage>
</organism>
<dbReference type="CDD" id="cd03859">
    <property type="entry name" value="M14_CPT"/>
    <property type="match status" value="1"/>
</dbReference>
<dbReference type="PANTHER" id="PTHR11705:SF143">
    <property type="entry name" value="SLL0236 PROTEIN"/>
    <property type="match status" value="1"/>
</dbReference>
<dbReference type="GO" id="GO:0004553">
    <property type="term" value="F:hydrolase activity, hydrolyzing O-glycosyl compounds"/>
    <property type="evidence" value="ECO:0007669"/>
    <property type="project" value="UniProtKB-ARBA"/>
</dbReference>
<dbReference type="InterPro" id="IPR033810">
    <property type="entry name" value="Carboxypeptidase_T"/>
</dbReference>
<dbReference type="GO" id="GO:0004181">
    <property type="term" value="F:metallocarboxypeptidase activity"/>
    <property type="evidence" value="ECO:0007669"/>
    <property type="project" value="InterPro"/>
</dbReference>
<evidence type="ECO:0000313" key="11">
    <source>
        <dbReference type="EMBL" id="SFD36915.1"/>
    </source>
</evidence>
<evidence type="ECO:0000259" key="10">
    <source>
        <dbReference type="PROSITE" id="PS52035"/>
    </source>
</evidence>
<dbReference type="InterPro" id="IPR000834">
    <property type="entry name" value="Peptidase_M14"/>
</dbReference>
<dbReference type="Gene3D" id="3.40.630.10">
    <property type="entry name" value="Zn peptidases"/>
    <property type="match status" value="1"/>
</dbReference>
<keyword evidence="3" id="KW-0645">Protease</keyword>
<dbReference type="SMART" id="SM00631">
    <property type="entry name" value="Zn_pept"/>
    <property type="match status" value="1"/>
</dbReference>
<feature type="domain" description="MAM" evidence="9">
    <location>
        <begin position="918"/>
        <end position="1107"/>
    </location>
</feature>
<evidence type="ECO:0000256" key="8">
    <source>
        <dbReference type="SAM" id="MobiDB-lite"/>
    </source>
</evidence>
<dbReference type="SMART" id="SM00137">
    <property type="entry name" value="MAM"/>
    <property type="match status" value="1"/>
</dbReference>